<reference evidence="2" key="1">
    <citation type="journal article" date="2015" name="BMC Plant Biol.">
        <title>NDH expression marks major transitions in plant evolution and reveals coordinate intracellular gene loss.</title>
        <authorList>
            <person name="Ruhlman T.A."/>
            <person name="Chang W.J."/>
            <person name="Chen J.J."/>
            <person name="Huang Y.T."/>
            <person name="Chan M.T."/>
            <person name="Zhang J."/>
            <person name="Liao D.C."/>
            <person name="Blazier J.C."/>
            <person name="Jin X."/>
            <person name="Shih M.C."/>
            <person name="Jansen R.K."/>
            <person name="Lin C.S."/>
        </authorList>
    </citation>
    <scope>NUCLEOTIDE SEQUENCE</scope>
</reference>
<dbReference type="EMBL" id="KM584230">
    <property type="protein sequence ID" value="AKG62330.1"/>
    <property type="molecule type" value="mRNA"/>
</dbReference>
<dbReference type="GO" id="GO:0015979">
    <property type="term" value="P:photosynthesis"/>
    <property type="evidence" value="ECO:0007669"/>
    <property type="project" value="InterPro"/>
</dbReference>
<gene>
    <name evidence="2" type="primary">PPD8</name>
</gene>
<accession>A0A0F7GXC9</accession>
<name>A0A0F7GXC9_9ROSI</name>
<protein>
    <submittedName>
        <fullName evidence="2">Photosystem II reaction center PsbP family protein</fullName>
    </submittedName>
</protein>
<sequence>MAFSSLSLLLSLHPPNPKHEPPNPKLKLLPQSLEPAISKRHFVLKTASLISAIVILTQQYPVPKSSAEASPPPKPAPLSIANTKSWFQFYGDGFAIRIPPQFQDITEPEDYDAGLSLYGDKAKPKKFAARFESPDGLEAVSVVVRPTNQLKITFLEAQDITDLGSLKEAAKIFVPGGANIYSARTIKIKEEEGFRTYYFYEFGDGVQHLALVAAVNGGKAFIAGATAPQSKWEDDGVKLRSAAVSLTVL</sequence>
<dbReference type="Gene3D" id="3.40.1000.10">
    <property type="entry name" value="Mog1/PsbP, alpha/beta/alpha sandwich"/>
    <property type="match status" value="1"/>
</dbReference>
<dbReference type="SUPFAM" id="SSF55724">
    <property type="entry name" value="Mog1p/PsbP-like"/>
    <property type="match status" value="1"/>
</dbReference>
<dbReference type="GO" id="GO:0019898">
    <property type="term" value="C:extrinsic component of membrane"/>
    <property type="evidence" value="ECO:0007669"/>
    <property type="project" value="InterPro"/>
</dbReference>
<dbReference type="PANTHER" id="PTHR37764">
    <property type="entry name" value="KETOSE/ALDOSE ISOMERASE, PUTATIVE (MOG1/PSBP/DUF1795-LIKE PHOTOSYSTEM II REACTION CENTER PSBP FAMILY PROTEIN)-RELATED"/>
    <property type="match status" value="1"/>
</dbReference>
<proteinExistence type="evidence at transcript level"/>
<dbReference type="GO" id="GO:0009507">
    <property type="term" value="C:chloroplast"/>
    <property type="evidence" value="ECO:0007669"/>
    <property type="project" value="TreeGrafter"/>
</dbReference>
<dbReference type="PANTHER" id="PTHR37764:SF1">
    <property type="entry name" value="KETOSE_ALDOSE ISOMERASE, PUTATIVE (MOG1_PSBP_DUF1795-LIKE PHOTOSYSTEM II REACTION CENTER PSBP FAMILY PROTEIN)-RELATED"/>
    <property type="match status" value="1"/>
</dbReference>
<evidence type="ECO:0000259" key="1">
    <source>
        <dbReference type="Pfam" id="PF01789"/>
    </source>
</evidence>
<dbReference type="InterPro" id="IPR016123">
    <property type="entry name" value="Mog1/PsbP_a/b/a-sand"/>
</dbReference>
<dbReference type="GO" id="GO:0009654">
    <property type="term" value="C:photosystem II oxygen evolving complex"/>
    <property type="evidence" value="ECO:0007669"/>
    <property type="project" value="InterPro"/>
</dbReference>
<feature type="domain" description="PsbP C-terminal" evidence="1">
    <location>
        <begin position="90"/>
        <end position="248"/>
    </location>
</feature>
<dbReference type="AlphaFoldDB" id="A0A0F7GXC9"/>
<organism evidence="2">
    <name type="scientific">Monsonia marlothii</name>
    <dbReference type="NCBI Taxonomy" id="163685"/>
    <lineage>
        <taxon>Eukaryota</taxon>
        <taxon>Viridiplantae</taxon>
        <taxon>Streptophyta</taxon>
        <taxon>Embryophyta</taxon>
        <taxon>Tracheophyta</taxon>
        <taxon>Spermatophyta</taxon>
        <taxon>Magnoliopsida</taxon>
        <taxon>eudicotyledons</taxon>
        <taxon>Gunneridae</taxon>
        <taxon>Pentapetalae</taxon>
        <taxon>rosids</taxon>
        <taxon>malvids</taxon>
        <taxon>Geraniales</taxon>
        <taxon>Geraniaceae</taxon>
        <taxon>Monsonia</taxon>
    </lineage>
</organism>
<dbReference type="GO" id="GO:0005509">
    <property type="term" value="F:calcium ion binding"/>
    <property type="evidence" value="ECO:0007669"/>
    <property type="project" value="InterPro"/>
</dbReference>
<evidence type="ECO:0000313" key="2">
    <source>
        <dbReference type="EMBL" id="AKG62330.1"/>
    </source>
</evidence>
<dbReference type="Pfam" id="PF01789">
    <property type="entry name" value="PsbP"/>
    <property type="match status" value="1"/>
</dbReference>
<dbReference type="InterPro" id="IPR002683">
    <property type="entry name" value="PsbP_C"/>
</dbReference>